<evidence type="ECO:0008006" key="3">
    <source>
        <dbReference type="Google" id="ProtNLM"/>
    </source>
</evidence>
<dbReference type="EMBL" id="JBFOLJ010000005">
    <property type="protein sequence ID" value="KAL2537904.1"/>
    <property type="molecule type" value="Genomic_DNA"/>
</dbReference>
<proteinExistence type="predicted"/>
<keyword evidence="2" id="KW-1185">Reference proteome</keyword>
<name>A0ABD1VKM8_9LAMI</name>
<evidence type="ECO:0000313" key="1">
    <source>
        <dbReference type="EMBL" id="KAL2537904.1"/>
    </source>
</evidence>
<protein>
    <recommendedName>
        <fullName evidence="3">Reverse transcriptase domain-containing protein</fullName>
    </recommendedName>
</protein>
<dbReference type="AlphaFoldDB" id="A0ABD1VKM8"/>
<reference evidence="2" key="1">
    <citation type="submission" date="2024-07" db="EMBL/GenBank/DDBJ databases">
        <title>Two chromosome-level genome assemblies of Korean endemic species Abeliophyllum distichum and Forsythia ovata (Oleaceae).</title>
        <authorList>
            <person name="Jang H."/>
        </authorList>
    </citation>
    <scope>NUCLEOTIDE SEQUENCE [LARGE SCALE GENOMIC DNA]</scope>
</reference>
<sequence>MEMLQRMTTLLHTLDVPLVVEVPPAAEAPLATEVLPAIEILPSETIQTHKMTSTSRHSIPDNWESILNKKFEAAIARRKRRGRSISIKEDPFTKDVMNVHLPLKFKEPTGDFDGTTNPINHIRTFQDRVRLHGWLGAIA</sequence>
<gene>
    <name evidence="1" type="ORF">Fot_19295</name>
</gene>
<dbReference type="Proteomes" id="UP001604277">
    <property type="component" value="Unassembled WGS sequence"/>
</dbReference>
<organism evidence="1 2">
    <name type="scientific">Forsythia ovata</name>
    <dbReference type="NCBI Taxonomy" id="205694"/>
    <lineage>
        <taxon>Eukaryota</taxon>
        <taxon>Viridiplantae</taxon>
        <taxon>Streptophyta</taxon>
        <taxon>Embryophyta</taxon>
        <taxon>Tracheophyta</taxon>
        <taxon>Spermatophyta</taxon>
        <taxon>Magnoliopsida</taxon>
        <taxon>eudicotyledons</taxon>
        <taxon>Gunneridae</taxon>
        <taxon>Pentapetalae</taxon>
        <taxon>asterids</taxon>
        <taxon>lamiids</taxon>
        <taxon>Lamiales</taxon>
        <taxon>Oleaceae</taxon>
        <taxon>Forsythieae</taxon>
        <taxon>Forsythia</taxon>
    </lineage>
</organism>
<evidence type="ECO:0000313" key="2">
    <source>
        <dbReference type="Proteomes" id="UP001604277"/>
    </source>
</evidence>
<comment type="caution">
    <text evidence="1">The sequence shown here is derived from an EMBL/GenBank/DDBJ whole genome shotgun (WGS) entry which is preliminary data.</text>
</comment>
<accession>A0ABD1VKM8</accession>